<keyword evidence="5 6" id="KW-0539">Nucleus</keyword>
<evidence type="ECO:0000259" key="10">
    <source>
        <dbReference type="Pfam" id="PF22062"/>
    </source>
</evidence>
<comment type="similarity">
    <text evidence="2 6">Belongs to the DNA polymerase alpha subunit B family.</text>
</comment>
<evidence type="ECO:0000259" key="9">
    <source>
        <dbReference type="Pfam" id="PF08418"/>
    </source>
</evidence>
<dbReference type="PANTHER" id="PTHR23061">
    <property type="entry name" value="DNA POLYMERASE 2 ALPHA 70 KDA SUBUNIT"/>
    <property type="match status" value="1"/>
</dbReference>
<dbReference type="PANTHER" id="PTHR23061:SF12">
    <property type="entry name" value="DNA POLYMERASE ALPHA SUBUNIT B"/>
    <property type="match status" value="1"/>
</dbReference>
<evidence type="ECO:0000259" key="8">
    <source>
        <dbReference type="Pfam" id="PF04042"/>
    </source>
</evidence>
<dbReference type="InterPro" id="IPR013627">
    <property type="entry name" value="Pol_alpha_B_N"/>
</dbReference>
<feature type="domain" description="DNA polymerase alpha/delta/epsilon subunit B" evidence="8">
    <location>
        <begin position="323"/>
        <end position="525"/>
    </location>
</feature>
<feature type="domain" description="DNA polymerase alpha subunit B N-terminal" evidence="9">
    <location>
        <begin position="7"/>
        <end position="73"/>
    </location>
</feature>
<dbReference type="InterPro" id="IPR043034">
    <property type="entry name" value="DNA_pol_alpha_B_N_sf"/>
</dbReference>
<comment type="function">
    <text evidence="6">Accessory subunit of the DNA polymerase alpha complex (also known as the alpha DNA polymerase-primase complex) which plays an essential role in the initiation of DNA synthesis.</text>
</comment>
<evidence type="ECO:0000313" key="11">
    <source>
        <dbReference type="EMBL" id="LAA06975.1"/>
    </source>
</evidence>
<keyword evidence="4 6" id="KW-0235">DNA replication</keyword>
<dbReference type="GO" id="GO:0005658">
    <property type="term" value="C:alpha DNA polymerase:primase complex"/>
    <property type="evidence" value="ECO:0007669"/>
    <property type="project" value="TreeGrafter"/>
</dbReference>
<dbReference type="Gene3D" id="1.10.8.530">
    <property type="entry name" value="DNA polymerase alpha-primase, subunit B, N-terminal domain"/>
    <property type="match status" value="1"/>
</dbReference>
<dbReference type="OrthoDB" id="336885at2759"/>
<dbReference type="AlphaFoldDB" id="A0A2L2YIA6"/>
<evidence type="ECO:0000256" key="6">
    <source>
        <dbReference type="PIRNR" id="PIRNR018300"/>
    </source>
</evidence>
<dbReference type="InterPro" id="IPR007185">
    <property type="entry name" value="DNA_pol_a/d/e_bsu"/>
</dbReference>
<dbReference type="GO" id="GO:0006270">
    <property type="term" value="P:DNA replication initiation"/>
    <property type="evidence" value="ECO:0007669"/>
    <property type="project" value="TreeGrafter"/>
</dbReference>
<evidence type="ECO:0000256" key="7">
    <source>
        <dbReference type="SAM" id="MobiDB-lite"/>
    </source>
</evidence>
<dbReference type="InterPro" id="IPR016722">
    <property type="entry name" value="DNA_pol_alpha_bsu"/>
</dbReference>
<organism evidence="11">
    <name type="scientific">Parasteatoda tepidariorum</name>
    <name type="common">Common house spider</name>
    <name type="synonym">Achaearanea tepidariorum</name>
    <dbReference type="NCBI Taxonomy" id="114398"/>
    <lineage>
        <taxon>Eukaryota</taxon>
        <taxon>Metazoa</taxon>
        <taxon>Ecdysozoa</taxon>
        <taxon>Arthropoda</taxon>
        <taxon>Chelicerata</taxon>
        <taxon>Arachnida</taxon>
        <taxon>Araneae</taxon>
        <taxon>Araneomorphae</taxon>
        <taxon>Entelegynae</taxon>
        <taxon>Araneoidea</taxon>
        <taxon>Theridiidae</taxon>
        <taxon>Parasteatoda</taxon>
    </lineage>
</organism>
<protein>
    <recommendedName>
        <fullName evidence="3 6">DNA polymerase alpha subunit B</fullName>
    </recommendedName>
</protein>
<evidence type="ECO:0000256" key="1">
    <source>
        <dbReference type="ARBA" id="ARBA00004123"/>
    </source>
</evidence>
<dbReference type="Pfam" id="PF04042">
    <property type="entry name" value="DNA_pol_E_B"/>
    <property type="match status" value="1"/>
</dbReference>
<evidence type="ECO:0000256" key="3">
    <source>
        <dbReference type="ARBA" id="ARBA00018596"/>
    </source>
</evidence>
<dbReference type="PIRSF" id="PIRSF018300">
    <property type="entry name" value="DNA_pol_alph_2"/>
    <property type="match status" value="1"/>
</dbReference>
<evidence type="ECO:0000256" key="2">
    <source>
        <dbReference type="ARBA" id="ARBA00007299"/>
    </source>
</evidence>
<dbReference type="Gene3D" id="3.60.21.60">
    <property type="match status" value="2"/>
</dbReference>
<accession>A0A2L2YIA6</accession>
<dbReference type="EMBL" id="IAAA01021135">
    <property type="protein sequence ID" value="LAA06975.1"/>
    <property type="molecule type" value="mRNA"/>
</dbReference>
<evidence type="ECO:0000256" key="5">
    <source>
        <dbReference type="ARBA" id="ARBA00023242"/>
    </source>
</evidence>
<reference evidence="11" key="1">
    <citation type="journal article" date="2016" name="Mol. Ecol. Resour.">
        <title>Evaluation of the impact of RNA preservation methods of spiders for de novo transcriptome assembly.</title>
        <authorList>
            <person name="Kono N."/>
            <person name="Nakamura H."/>
            <person name="Ito Y."/>
            <person name="Tomita M."/>
            <person name="Arakawa K."/>
        </authorList>
    </citation>
    <scope>NUCLEOTIDE SEQUENCE</scope>
    <source>
        <tissue evidence="11">Whole body</tissue>
    </source>
</reference>
<sequence>MDVTINEIAEQLDEFCISVQDEEILRKLKELCFVYSCSAEDIVAEWVSYCVSKTVKKECIPPTLQLLDQLDKEKEMNSKSSKSRKSQSVSTPVYNSKTIDLKSSEHFESPTMDNRRNLSLLDKSPQFSPSSMTPSCFTPSRKYGSRNNAGDVCLSFGSADVEWKHSDEILCSITAFNESIALQKPYNYMCEKLRDYASILNDMILDAAKLFEEKNNIEDWGHIQLPSMETVPVVGRICSDNTGRLSASSLLLEGSQETSSGQCIPLDVSSLKQFSFFPGQIIAGTGVNNLGKKFILKSLFEGLYPPVSSKAPDLANCIESLSVVIAAGPFATSDTFSYEPLFDLLKYIKSHQPHVVILIGPFVDIKNELIENGDVNEIYEEVFKRITSEIVKSIDHANTRVLLVPSSRDAHHDCIYPTPPYSLSCTSRILQVASDPCVVNIEGVIFAISATDILFHMGKEEISHGQMPDRLGRLCSHILTQRHFYPLYPPNDEVNIEYLHYEANAGLPVMPHVLLLPSDFRYFIKDVNGCCCINPERLTKHSSGGTFARMKINRIDEKIYAEKHSIIDYVKAEIVKI</sequence>
<dbReference type="Pfam" id="PF08418">
    <property type="entry name" value="Pol_alpha_B_N"/>
    <property type="match status" value="1"/>
</dbReference>
<proteinExistence type="evidence at transcript level"/>
<dbReference type="GO" id="GO:0003677">
    <property type="term" value="F:DNA binding"/>
    <property type="evidence" value="ECO:0007669"/>
    <property type="project" value="InterPro"/>
</dbReference>
<evidence type="ECO:0000256" key="4">
    <source>
        <dbReference type="ARBA" id="ARBA00022705"/>
    </source>
</evidence>
<dbReference type="InterPro" id="IPR054300">
    <property type="entry name" value="OB_DPOA2"/>
</dbReference>
<feature type="domain" description="DNA polymerase alpha subunit B OB" evidence="10">
    <location>
        <begin position="199"/>
        <end position="302"/>
    </location>
</feature>
<comment type="subcellular location">
    <subcellularLocation>
        <location evidence="1 6">Nucleus</location>
    </subcellularLocation>
</comment>
<name>A0A2L2YIA6_PARTP</name>
<feature type="region of interest" description="Disordered" evidence="7">
    <location>
        <begin position="75"/>
        <end position="94"/>
    </location>
</feature>
<dbReference type="Pfam" id="PF22062">
    <property type="entry name" value="OB_DPOA2"/>
    <property type="match status" value="1"/>
</dbReference>